<name>A0ABT6FBB1_9BACT</name>
<feature type="region of interest" description="Disordered" evidence="1">
    <location>
        <begin position="255"/>
        <end position="342"/>
    </location>
</feature>
<protein>
    <submittedName>
        <fullName evidence="3">Uncharacterized protein</fullName>
    </submittedName>
</protein>
<evidence type="ECO:0000256" key="2">
    <source>
        <dbReference type="SAM" id="SignalP"/>
    </source>
</evidence>
<evidence type="ECO:0000313" key="3">
    <source>
        <dbReference type="EMBL" id="MDG3004729.1"/>
    </source>
</evidence>
<evidence type="ECO:0000256" key="1">
    <source>
        <dbReference type="SAM" id="MobiDB-lite"/>
    </source>
</evidence>
<keyword evidence="2" id="KW-0732">Signal</keyword>
<feature type="compositionally biased region" description="Low complexity" evidence="1">
    <location>
        <begin position="319"/>
        <end position="330"/>
    </location>
</feature>
<feature type="chain" id="PRO_5046390373" evidence="2">
    <location>
        <begin position="30"/>
        <end position="342"/>
    </location>
</feature>
<feature type="compositionally biased region" description="Low complexity" evidence="1">
    <location>
        <begin position="256"/>
        <end position="305"/>
    </location>
</feature>
<keyword evidence="4" id="KW-1185">Reference proteome</keyword>
<accession>A0ABT6FBB1</accession>
<reference evidence="3 4" key="1">
    <citation type="submission" date="2023-03" db="EMBL/GenBank/DDBJ databases">
        <title>Paludisphaera mucosa sp. nov. a novel planctomycete from northern fen.</title>
        <authorList>
            <person name="Ivanova A."/>
        </authorList>
    </citation>
    <scope>NUCLEOTIDE SEQUENCE [LARGE SCALE GENOMIC DNA]</scope>
    <source>
        <strain evidence="3 4">Pla2</strain>
    </source>
</reference>
<evidence type="ECO:0000313" key="4">
    <source>
        <dbReference type="Proteomes" id="UP001216907"/>
    </source>
</evidence>
<organism evidence="3 4">
    <name type="scientific">Paludisphaera mucosa</name>
    <dbReference type="NCBI Taxonomy" id="3030827"/>
    <lineage>
        <taxon>Bacteria</taxon>
        <taxon>Pseudomonadati</taxon>
        <taxon>Planctomycetota</taxon>
        <taxon>Planctomycetia</taxon>
        <taxon>Isosphaerales</taxon>
        <taxon>Isosphaeraceae</taxon>
        <taxon>Paludisphaera</taxon>
    </lineage>
</organism>
<proteinExistence type="predicted"/>
<dbReference type="Proteomes" id="UP001216907">
    <property type="component" value="Unassembled WGS sequence"/>
</dbReference>
<feature type="compositionally biased region" description="Low complexity" evidence="1">
    <location>
        <begin position="83"/>
        <end position="106"/>
    </location>
</feature>
<dbReference type="RefSeq" id="WP_277861083.1">
    <property type="nucleotide sequence ID" value="NZ_JARRAG010000002.1"/>
</dbReference>
<feature type="region of interest" description="Disordered" evidence="1">
    <location>
        <begin position="44"/>
        <end position="129"/>
    </location>
</feature>
<comment type="caution">
    <text evidence="3">The sequence shown here is derived from an EMBL/GenBank/DDBJ whole genome shotgun (WGS) entry which is preliminary data.</text>
</comment>
<feature type="signal peptide" evidence="2">
    <location>
        <begin position="1"/>
        <end position="29"/>
    </location>
</feature>
<sequence length="342" mass="34217">MHAQSLRRQITTASLIAASALAAPRAATADDTGLLGRLFRLGGTSNAAKSKPTPAPLPYGSGGEKAGVGRNHEHDHAREPGDAFIPPAAARGPAPTPTAGPIGEGPSTPAVSEHGPAAPPITPRSRVSNAATDADPLLTRMALGRSNDGSQFGMFLQVYADGTVIDSEGVHRLAPADLKPIADLVASGELGRNRGHCGSPSSDYIEEVHVVVFERRLGRLTAQPFSYSGNPQGCDPSVRQLHTLVEGLQARLSGQPAAAAVTPPAAEGDHAAGPAIAPPSAASAFSPSSAAARPAAVPGRGAIPPSAVGTGRVLPPLSPATSPASANAPTGVVIPLTPAGSP</sequence>
<feature type="compositionally biased region" description="Basic and acidic residues" evidence="1">
    <location>
        <begin position="70"/>
        <end position="81"/>
    </location>
</feature>
<gene>
    <name evidence="3" type="ORF">PZE19_13150</name>
</gene>
<dbReference type="EMBL" id="JARRAG010000002">
    <property type="protein sequence ID" value="MDG3004729.1"/>
    <property type="molecule type" value="Genomic_DNA"/>
</dbReference>